<dbReference type="SMART" id="SM00448">
    <property type="entry name" value="REC"/>
    <property type="match status" value="1"/>
</dbReference>
<protein>
    <recommendedName>
        <fullName evidence="3">Response regulatory domain-containing protein</fullName>
    </recommendedName>
</protein>
<evidence type="ECO:0000259" key="3">
    <source>
        <dbReference type="PROSITE" id="PS50110"/>
    </source>
</evidence>
<evidence type="ECO:0000313" key="4">
    <source>
        <dbReference type="EMBL" id="GGF28168.1"/>
    </source>
</evidence>
<dbReference type="Pfam" id="PF00072">
    <property type="entry name" value="Response_reg"/>
    <property type="match status" value="1"/>
</dbReference>
<dbReference type="InterPro" id="IPR001789">
    <property type="entry name" value="Sig_transdc_resp-reg_receiver"/>
</dbReference>
<accession>A0ABQ1UWV6</accession>
<keyword evidence="5" id="KW-1185">Reference proteome</keyword>
<feature type="domain" description="Response regulatory" evidence="3">
    <location>
        <begin position="1"/>
        <end position="108"/>
    </location>
</feature>
<reference evidence="5" key="1">
    <citation type="journal article" date="2019" name="Int. J. Syst. Evol. Microbiol.">
        <title>The Global Catalogue of Microorganisms (GCM) 10K type strain sequencing project: providing services to taxonomists for standard genome sequencing and annotation.</title>
        <authorList>
            <consortium name="The Broad Institute Genomics Platform"/>
            <consortium name="The Broad Institute Genome Sequencing Center for Infectious Disease"/>
            <person name="Wu L."/>
            <person name="Ma J."/>
        </authorList>
    </citation>
    <scope>NUCLEOTIDE SEQUENCE [LARGE SCALE GENOMIC DNA]</scope>
    <source>
        <strain evidence="5">CGMCC 1.16060</strain>
    </source>
</reference>
<dbReference type="PROSITE" id="PS50110">
    <property type="entry name" value="RESPONSE_REGULATORY"/>
    <property type="match status" value="1"/>
</dbReference>
<dbReference type="Gene3D" id="3.40.50.2300">
    <property type="match status" value="1"/>
</dbReference>
<dbReference type="Proteomes" id="UP000655016">
    <property type="component" value="Unassembled WGS sequence"/>
</dbReference>
<dbReference type="PANTHER" id="PTHR44591">
    <property type="entry name" value="STRESS RESPONSE REGULATOR PROTEIN 1"/>
    <property type="match status" value="1"/>
</dbReference>
<dbReference type="InterPro" id="IPR011006">
    <property type="entry name" value="CheY-like_superfamily"/>
</dbReference>
<organism evidence="4 5">
    <name type="scientific">Flavobacterium limi</name>
    <dbReference type="NCBI Taxonomy" id="2045105"/>
    <lineage>
        <taxon>Bacteria</taxon>
        <taxon>Pseudomonadati</taxon>
        <taxon>Bacteroidota</taxon>
        <taxon>Flavobacteriia</taxon>
        <taxon>Flavobacteriales</taxon>
        <taxon>Flavobacteriaceae</taxon>
        <taxon>Flavobacterium</taxon>
    </lineage>
</organism>
<evidence type="ECO:0000256" key="2">
    <source>
        <dbReference type="PROSITE-ProRule" id="PRU00169"/>
    </source>
</evidence>
<comment type="caution">
    <text evidence="4">The sequence shown here is derived from an EMBL/GenBank/DDBJ whole genome shotgun (WGS) entry which is preliminary data.</text>
</comment>
<evidence type="ECO:0000313" key="5">
    <source>
        <dbReference type="Proteomes" id="UP000655016"/>
    </source>
</evidence>
<feature type="modified residue" description="4-aspartylphosphate" evidence="2">
    <location>
        <position position="40"/>
    </location>
</feature>
<sequence length="130" mass="14665">MDAIAELDLPFTVKQACDGKELLESLNHNRLEIPEIVFLDINMPGIGGFECLKEIRDAKDRLNRLRIIMLSTSGTRENIRRSFELGADLYAVKPSSFAGLKDMLYEILASDLKAVQKSSSKVYSVLNWLM</sequence>
<dbReference type="PANTHER" id="PTHR44591:SF3">
    <property type="entry name" value="RESPONSE REGULATORY DOMAIN-CONTAINING PROTEIN"/>
    <property type="match status" value="1"/>
</dbReference>
<dbReference type="SUPFAM" id="SSF52172">
    <property type="entry name" value="CheY-like"/>
    <property type="match status" value="1"/>
</dbReference>
<gene>
    <name evidence="4" type="ORF">GCM10011518_41850</name>
</gene>
<dbReference type="EMBL" id="BMKP01000013">
    <property type="protein sequence ID" value="GGF28168.1"/>
    <property type="molecule type" value="Genomic_DNA"/>
</dbReference>
<proteinExistence type="predicted"/>
<evidence type="ECO:0000256" key="1">
    <source>
        <dbReference type="ARBA" id="ARBA00022553"/>
    </source>
</evidence>
<dbReference type="InterPro" id="IPR050595">
    <property type="entry name" value="Bact_response_regulator"/>
</dbReference>
<keyword evidence="1 2" id="KW-0597">Phosphoprotein</keyword>
<name>A0ABQ1UWV6_9FLAO</name>